<dbReference type="PANTHER" id="PTHR45913:SF19">
    <property type="entry name" value="LOW QUALITY PROTEIN: ZINC FINGER BED DOMAIN-CONTAINING PROTEIN 5-LIKE"/>
    <property type="match status" value="1"/>
</dbReference>
<evidence type="ECO:0008006" key="3">
    <source>
        <dbReference type="Google" id="ProtNLM"/>
    </source>
</evidence>
<evidence type="ECO:0000313" key="2">
    <source>
        <dbReference type="Proteomes" id="UP001353858"/>
    </source>
</evidence>
<reference evidence="2" key="1">
    <citation type="submission" date="2023-01" db="EMBL/GenBank/DDBJ databases">
        <title>Key to firefly adult light organ development and bioluminescence: homeobox transcription factors regulate luciferase expression and transportation to peroxisome.</title>
        <authorList>
            <person name="Fu X."/>
        </authorList>
    </citation>
    <scope>NUCLEOTIDE SEQUENCE [LARGE SCALE GENOMIC DNA]</scope>
</reference>
<organism evidence="1 2">
    <name type="scientific">Aquatica leii</name>
    <dbReference type="NCBI Taxonomy" id="1421715"/>
    <lineage>
        <taxon>Eukaryota</taxon>
        <taxon>Metazoa</taxon>
        <taxon>Ecdysozoa</taxon>
        <taxon>Arthropoda</taxon>
        <taxon>Hexapoda</taxon>
        <taxon>Insecta</taxon>
        <taxon>Pterygota</taxon>
        <taxon>Neoptera</taxon>
        <taxon>Endopterygota</taxon>
        <taxon>Coleoptera</taxon>
        <taxon>Polyphaga</taxon>
        <taxon>Elateriformia</taxon>
        <taxon>Elateroidea</taxon>
        <taxon>Lampyridae</taxon>
        <taxon>Luciolinae</taxon>
        <taxon>Aquatica</taxon>
    </lineage>
</organism>
<accession>A0AAN7PDD8</accession>
<protein>
    <recommendedName>
        <fullName evidence="3">DUF4371 domain-containing protein</fullName>
    </recommendedName>
</protein>
<evidence type="ECO:0000313" key="1">
    <source>
        <dbReference type="EMBL" id="KAK4879486.1"/>
    </source>
</evidence>
<name>A0AAN7PDD8_9COLE</name>
<proteinExistence type="predicted"/>
<dbReference type="AlphaFoldDB" id="A0AAN7PDD8"/>
<sequence>MDESIDVADLAVLLVFVRYQYDHAIEEDVLICKSLESNTTRAESFNVVNNYFYENGLPYDCINVCTDGAKVMVRKLQTKIKEIAKNSTSFVCLLKFCFLCTLKNLVLQVCTSLPLTFR</sequence>
<dbReference type="PANTHER" id="PTHR45913">
    <property type="entry name" value="EPM2A-INTERACTING PROTEIN 1"/>
    <property type="match status" value="1"/>
</dbReference>
<dbReference type="Proteomes" id="UP001353858">
    <property type="component" value="Unassembled WGS sequence"/>
</dbReference>
<gene>
    <name evidence="1" type="ORF">RN001_007632</name>
</gene>
<comment type="caution">
    <text evidence="1">The sequence shown here is derived from an EMBL/GenBank/DDBJ whole genome shotgun (WGS) entry which is preliminary data.</text>
</comment>
<keyword evidence="2" id="KW-1185">Reference proteome</keyword>
<dbReference type="EMBL" id="JARPUR010000003">
    <property type="protein sequence ID" value="KAK4879486.1"/>
    <property type="molecule type" value="Genomic_DNA"/>
</dbReference>